<dbReference type="SUPFAM" id="SSF50978">
    <property type="entry name" value="WD40 repeat-like"/>
    <property type="match status" value="1"/>
</dbReference>
<keyword evidence="2" id="KW-1185">Reference proteome</keyword>
<gene>
    <name evidence="3" type="primary">LOC113719730</name>
</gene>
<dbReference type="SMART" id="SM00320">
    <property type="entry name" value="WD40"/>
    <property type="match status" value="5"/>
</dbReference>
<dbReference type="InterPro" id="IPR024761">
    <property type="entry name" value="TFIIIC_delta_N"/>
</dbReference>
<protein>
    <submittedName>
        <fullName evidence="3">Uncharacterized protein isoform X1</fullName>
    </submittedName>
</protein>
<sequence>MSRMKTMSQQRFQAAALVASPSYPNAVAWSEENLIAVASGHLVTILNPATPVAPRGLITLPAYKPFPIGVIHPQDILAPCILPTSLSRDARPCVRSISWSPIGYAPNAGCLLAVCSTDGHVKLYRMPCCEYSAEWIEVADISEMFHSYLASVNFKESDVLSSGIVEEQINDTQMDQSCGDTQQVSILKALTVVENARGNLKNNNVRDIVAVPDSRRKHAKKGPEDCNLSLITAEQFASRNSMLASLVVAWSPDMILTAGVEEASADYVLSNCSVLAVGAKSGRISLWRICQPQRYSSTNSRELTTASLIGLFQAHDSWITALSWLHISDASNPQLLLATGSSNGCVKVWQAYVNQLLKSSEVSDVLVSLLKEISTIDSSPASVISFTVPIESTGKLFLAIGRGSGSLEVWIGELKSSNFDKACCPDAHEHIVTGLAWAFGTNCLYSCSQDDTVRCWILHDDVLSGVPLPSNTTGVRSQFDVPNVYDSCFGLALSPGNLAMAAVHSFDTDLLDPMYEARTLKGAIEFLWIGGQQLDLTLNTHPDPELEAFTGLPERELMSWKNNVFWSFNQFEHVNKPLVIWDVVAPFLAFRQSIPPYVEHILIRWMRTFFGSEFEVSPSISSKICKLLSNTTSRQLHMLNVISRCVFLKELKAEQINSKLQDFEGFDGAEPHQSFWLNLVCNIEKELRERLVCFNFLAILRIVSNSTAEFSKSRCWTAVGLGQMVQWVASNADKLSYHVKVLAEKIGKIDKRLRSLCDYVAEERCSFCSAPVPFESTEVAFCEGERIDDGVGQSHKLRRCAVSMMVCPNTPTWFCICCHRYASSLAHTALFTMPKSPLDSNHVSESLTPEESRKPLCPFCGILLQRPQPDFLLSPSPV</sequence>
<dbReference type="Proteomes" id="UP001652660">
    <property type="component" value="Chromosome 11e"/>
</dbReference>
<dbReference type="Gene3D" id="2.130.10.10">
    <property type="entry name" value="YVTN repeat-like/Quinoprotein amine dehydrogenase"/>
    <property type="match status" value="2"/>
</dbReference>
<dbReference type="PANTHER" id="PTHR15496:SF2">
    <property type="entry name" value="GENERAL TRANSCRIPTION FACTOR 3C POLYPEPTIDE 4"/>
    <property type="match status" value="1"/>
</dbReference>
<organism evidence="2 3">
    <name type="scientific">Coffea arabica</name>
    <name type="common">Arabian coffee</name>
    <dbReference type="NCBI Taxonomy" id="13443"/>
    <lineage>
        <taxon>Eukaryota</taxon>
        <taxon>Viridiplantae</taxon>
        <taxon>Streptophyta</taxon>
        <taxon>Embryophyta</taxon>
        <taxon>Tracheophyta</taxon>
        <taxon>Spermatophyta</taxon>
        <taxon>Magnoliopsida</taxon>
        <taxon>eudicotyledons</taxon>
        <taxon>Gunneridae</taxon>
        <taxon>Pentapetalae</taxon>
        <taxon>asterids</taxon>
        <taxon>lamiids</taxon>
        <taxon>Gentianales</taxon>
        <taxon>Rubiaceae</taxon>
        <taxon>Ixoroideae</taxon>
        <taxon>Gardenieae complex</taxon>
        <taxon>Bertiereae - Coffeeae clade</taxon>
        <taxon>Coffeeae</taxon>
        <taxon>Coffea</taxon>
    </lineage>
</organism>
<dbReference type="GeneID" id="113719730"/>
<dbReference type="InterPro" id="IPR044230">
    <property type="entry name" value="GTF3C4"/>
</dbReference>
<dbReference type="InterPro" id="IPR036322">
    <property type="entry name" value="WD40_repeat_dom_sf"/>
</dbReference>
<dbReference type="InterPro" id="IPR015943">
    <property type="entry name" value="WD40/YVTN_repeat-like_dom_sf"/>
</dbReference>
<dbReference type="PANTHER" id="PTHR15496">
    <property type="entry name" value="GENERAL TRANSCRIPTION FACTOR 3C POLYPEPTIDE 4 FAMILY"/>
    <property type="match status" value="1"/>
</dbReference>
<evidence type="ECO:0000313" key="3">
    <source>
        <dbReference type="RefSeq" id="XP_071928770.1"/>
    </source>
</evidence>
<reference evidence="3" key="1">
    <citation type="submission" date="2025-08" db="UniProtKB">
        <authorList>
            <consortium name="RefSeq"/>
        </authorList>
    </citation>
    <scope>IDENTIFICATION</scope>
    <source>
        <tissue evidence="3">Leaves</tissue>
    </source>
</reference>
<dbReference type="InterPro" id="IPR001680">
    <property type="entry name" value="WD40_rpt"/>
</dbReference>
<accession>A0ABM4WAE7</accession>
<dbReference type="Pfam" id="PF12657">
    <property type="entry name" value="TFIIIC_delta"/>
    <property type="match status" value="1"/>
</dbReference>
<dbReference type="RefSeq" id="XP_071928770.1">
    <property type="nucleotide sequence ID" value="XM_072072669.1"/>
</dbReference>
<proteinExistence type="predicted"/>
<feature type="domain" description="Transcription factor IIIC 90kDa subunit N-terminal" evidence="1">
    <location>
        <begin position="29"/>
        <end position="505"/>
    </location>
</feature>
<evidence type="ECO:0000259" key="1">
    <source>
        <dbReference type="Pfam" id="PF12657"/>
    </source>
</evidence>
<name>A0ABM4WAE7_COFAR</name>
<evidence type="ECO:0000313" key="2">
    <source>
        <dbReference type="Proteomes" id="UP001652660"/>
    </source>
</evidence>